<dbReference type="PANTHER" id="PTHR43625">
    <property type="entry name" value="AFLATOXIN B1 ALDEHYDE REDUCTASE"/>
    <property type="match status" value="1"/>
</dbReference>
<accession>A0A8H9M4C3</accession>
<dbReference type="CDD" id="cd19076">
    <property type="entry name" value="AKR_AKR13A_13D"/>
    <property type="match status" value="1"/>
</dbReference>
<dbReference type="PANTHER" id="PTHR43625:SF40">
    <property type="entry name" value="ALDO-KETO REDUCTASE YAKC [NADP(+)]"/>
    <property type="match status" value="1"/>
</dbReference>
<evidence type="ECO:0000313" key="4">
    <source>
        <dbReference type="Proteomes" id="UP000622604"/>
    </source>
</evidence>
<dbReference type="PROSITE" id="PS51257">
    <property type="entry name" value="PROKAR_LIPOPROTEIN"/>
    <property type="match status" value="1"/>
</dbReference>
<protein>
    <submittedName>
        <fullName evidence="3">Aldo/keto reductase</fullName>
    </submittedName>
</protein>
<feature type="domain" description="NADP-dependent oxidoreductase" evidence="2">
    <location>
        <begin position="19"/>
        <end position="312"/>
    </location>
</feature>
<dbReference type="InterPro" id="IPR023210">
    <property type="entry name" value="NADP_OxRdtase_dom"/>
</dbReference>
<reference evidence="3" key="1">
    <citation type="journal article" date="2014" name="Int. J. Syst. Evol. Microbiol.">
        <title>Complete genome sequence of Corynebacterium casei LMG S-19264T (=DSM 44701T), isolated from a smear-ripened cheese.</title>
        <authorList>
            <consortium name="US DOE Joint Genome Institute (JGI-PGF)"/>
            <person name="Walter F."/>
            <person name="Albersmeier A."/>
            <person name="Kalinowski J."/>
            <person name="Ruckert C."/>
        </authorList>
    </citation>
    <scope>NUCLEOTIDE SEQUENCE</scope>
    <source>
        <strain evidence="3">KCTC 32337</strain>
    </source>
</reference>
<keyword evidence="1" id="KW-0560">Oxidoreductase</keyword>
<dbReference type="Gene3D" id="3.20.20.100">
    <property type="entry name" value="NADP-dependent oxidoreductase domain"/>
    <property type="match status" value="1"/>
</dbReference>
<dbReference type="RefSeq" id="WP_191866373.1">
    <property type="nucleotide sequence ID" value="NZ_BMZC01000007.1"/>
</dbReference>
<evidence type="ECO:0000256" key="1">
    <source>
        <dbReference type="ARBA" id="ARBA00023002"/>
    </source>
</evidence>
<evidence type="ECO:0000259" key="2">
    <source>
        <dbReference type="Pfam" id="PF00248"/>
    </source>
</evidence>
<dbReference type="EMBL" id="BMZC01000007">
    <property type="protein sequence ID" value="GGZ68291.1"/>
    <property type="molecule type" value="Genomic_DNA"/>
</dbReference>
<organism evidence="3 4">
    <name type="scientific">Paraglaciecola chathamensis</name>
    <dbReference type="NCBI Taxonomy" id="368405"/>
    <lineage>
        <taxon>Bacteria</taxon>
        <taxon>Pseudomonadati</taxon>
        <taxon>Pseudomonadota</taxon>
        <taxon>Gammaproteobacteria</taxon>
        <taxon>Alteromonadales</taxon>
        <taxon>Alteromonadaceae</taxon>
        <taxon>Paraglaciecola</taxon>
    </lineage>
</organism>
<reference evidence="3" key="2">
    <citation type="submission" date="2020-09" db="EMBL/GenBank/DDBJ databases">
        <authorList>
            <person name="Sun Q."/>
            <person name="Kim S."/>
        </authorList>
    </citation>
    <scope>NUCLEOTIDE SEQUENCE</scope>
    <source>
        <strain evidence="3">KCTC 32337</strain>
    </source>
</reference>
<proteinExistence type="predicted"/>
<dbReference type="GO" id="GO:0016491">
    <property type="term" value="F:oxidoreductase activity"/>
    <property type="evidence" value="ECO:0007669"/>
    <property type="project" value="UniProtKB-KW"/>
</dbReference>
<dbReference type="GO" id="GO:0005737">
    <property type="term" value="C:cytoplasm"/>
    <property type="evidence" value="ECO:0007669"/>
    <property type="project" value="TreeGrafter"/>
</dbReference>
<dbReference type="AlphaFoldDB" id="A0A8H9M4C3"/>
<sequence>MKSMQTRLLGEQGLAVSGVGLGCMGMSDFYGSHDQGNSFATLEQAISCGVTFWDTSDIYGPKTNEVLLGRYFAKHVSARSNITLATKFGILRDDNGNFLGFNGRPEYVKQACDESLQRLGVDYIDLYYQHRMDPNVPIEDTVGAMADLVKAGKVRYLGLSEAGVDSLTRACKVHPISALQSEYSLWSRDIESDILPACKRLGVGLVAYSPLGRGFLTGAYTKRQDFEEGDWRLNNPRFTEQNLAANLALVAEIKAIAHDVKCTPAQLALAWVLHQSQNYVCIPGTRSPKRVTENAGAMAFTLTDSQWKEIAERIDQHKVHGLRYPPEAMNALGR</sequence>
<evidence type="ECO:0000313" key="3">
    <source>
        <dbReference type="EMBL" id="GGZ68291.1"/>
    </source>
</evidence>
<dbReference type="Proteomes" id="UP000622604">
    <property type="component" value="Unassembled WGS sequence"/>
</dbReference>
<dbReference type="SUPFAM" id="SSF51430">
    <property type="entry name" value="NAD(P)-linked oxidoreductase"/>
    <property type="match status" value="1"/>
</dbReference>
<dbReference type="InterPro" id="IPR050791">
    <property type="entry name" value="Aldo-Keto_reductase"/>
</dbReference>
<dbReference type="InterPro" id="IPR036812">
    <property type="entry name" value="NAD(P)_OxRdtase_dom_sf"/>
</dbReference>
<gene>
    <name evidence="3" type="ORF">GCM10011274_28650</name>
</gene>
<dbReference type="Pfam" id="PF00248">
    <property type="entry name" value="Aldo_ket_red"/>
    <property type="match status" value="1"/>
</dbReference>
<comment type="caution">
    <text evidence="3">The sequence shown here is derived from an EMBL/GenBank/DDBJ whole genome shotgun (WGS) entry which is preliminary data.</text>
</comment>
<name>A0A8H9M4C3_9ALTE</name>